<evidence type="ECO:0000256" key="6">
    <source>
        <dbReference type="ARBA" id="ARBA00023242"/>
    </source>
</evidence>
<keyword evidence="5" id="KW-0690">Ribosome biogenesis</keyword>
<comment type="caution">
    <text evidence="10">The sequence shown here is derived from an EMBL/GenBank/DDBJ whole genome shotgun (WGS) entry which is preliminary data.</text>
</comment>
<gene>
    <name evidence="10" type="ORF">PLOB_00004795</name>
</gene>
<sequence>MAPIDSSIDSSNLSFEEQNSGKNKARKRKHDGIEFTEEHELPNGDSCSQILSALRNICTCFGVEGLCNKKKRKIESKSGLLVPLNEEWSPAEIIQNLSTEMKNRYIKEISEKSFRLLVLIKKVSSLFKRLHEGRKSLKDVTMDIYLKDVKKKPSLSPPDQYIEIGLWRQVMKINQQLCQKMEQPYQDEGCKVNSANKLLMFKRITIFFSLIFCISSQEKDVTSTFHDYYMEVVTSSFGDDLDHIRQEGNLDARKVEMLINCLETGKDIWSDLEKRLLQTKGS</sequence>
<feature type="compositionally biased region" description="Polar residues" evidence="8">
    <location>
        <begin position="7"/>
        <end position="22"/>
    </location>
</feature>
<feature type="region of interest" description="Disordered" evidence="8">
    <location>
        <begin position="1"/>
        <end position="42"/>
    </location>
</feature>
<keyword evidence="6" id="KW-0539">Nucleus</keyword>
<protein>
    <recommendedName>
        <fullName evidence="4">Ribosome assembly protein 3</fullName>
    </recommendedName>
</protein>
<evidence type="ECO:0000313" key="11">
    <source>
        <dbReference type="Proteomes" id="UP001159405"/>
    </source>
</evidence>
<dbReference type="Proteomes" id="UP001159405">
    <property type="component" value="Unassembled WGS sequence"/>
</dbReference>
<feature type="domain" description="Ribosome-assembly protein 3 C-terminal" evidence="9">
    <location>
        <begin position="225"/>
        <end position="270"/>
    </location>
</feature>
<organism evidence="10 11">
    <name type="scientific">Porites lobata</name>
    <dbReference type="NCBI Taxonomy" id="104759"/>
    <lineage>
        <taxon>Eukaryota</taxon>
        <taxon>Metazoa</taxon>
        <taxon>Cnidaria</taxon>
        <taxon>Anthozoa</taxon>
        <taxon>Hexacorallia</taxon>
        <taxon>Scleractinia</taxon>
        <taxon>Fungiina</taxon>
        <taxon>Poritidae</taxon>
        <taxon>Porites</taxon>
    </lineage>
</organism>
<comment type="function">
    <text evidence="1">Required for efficient biogenesis of the 60S ribosomal subunit.</text>
</comment>
<evidence type="ECO:0000256" key="5">
    <source>
        <dbReference type="ARBA" id="ARBA00022517"/>
    </source>
</evidence>
<comment type="subcellular location">
    <subcellularLocation>
        <location evidence="2">Nucleus</location>
        <location evidence="2">Nucleolus</location>
    </subcellularLocation>
</comment>
<evidence type="ECO:0000256" key="7">
    <source>
        <dbReference type="ARBA" id="ARBA00023274"/>
    </source>
</evidence>
<feature type="compositionally biased region" description="Basic and acidic residues" evidence="8">
    <location>
        <begin position="31"/>
        <end position="42"/>
    </location>
</feature>
<dbReference type="InterPro" id="IPR051898">
    <property type="entry name" value="Ribosome_Assembly_3"/>
</dbReference>
<evidence type="ECO:0000256" key="1">
    <source>
        <dbReference type="ARBA" id="ARBA00003035"/>
    </source>
</evidence>
<dbReference type="Pfam" id="PF14615">
    <property type="entry name" value="Rsa3"/>
    <property type="match status" value="1"/>
</dbReference>
<keyword evidence="7" id="KW-0687">Ribonucleoprotein</keyword>
<dbReference type="PANTHER" id="PTHR28127:SF1">
    <property type="entry name" value="RIBOSOME ASSEMBLY PROTEIN 3"/>
    <property type="match status" value="1"/>
</dbReference>
<evidence type="ECO:0000259" key="9">
    <source>
        <dbReference type="Pfam" id="PF14615"/>
    </source>
</evidence>
<dbReference type="InterPro" id="IPR028217">
    <property type="entry name" value="Rsa3_C"/>
</dbReference>
<accession>A0ABN8NBZ9</accession>
<evidence type="ECO:0000256" key="4">
    <source>
        <dbReference type="ARBA" id="ARBA00015339"/>
    </source>
</evidence>
<reference evidence="10 11" key="1">
    <citation type="submission" date="2022-05" db="EMBL/GenBank/DDBJ databases">
        <authorList>
            <consortium name="Genoscope - CEA"/>
            <person name="William W."/>
        </authorList>
    </citation>
    <scope>NUCLEOTIDE SEQUENCE [LARGE SCALE GENOMIC DNA]</scope>
</reference>
<proteinExistence type="inferred from homology"/>
<evidence type="ECO:0000313" key="10">
    <source>
        <dbReference type="EMBL" id="CAH3044636.1"/>
    </source>
</evidence>
<keyword evidence="11" id="KW-1185">Reference proteome</keyword>
<dbReference type="PANTHER" id="PTHR28127">
    <property type="entry name" value="RIBOSOME ASSEMBLY PROTEIN 3"/>
    <property type="match status" value="1"/>
</dbReference>
<name>A0ABN8NBZ9_9CNID</name>
<evidence type="ECO:0000256" key="8">
    <source>
        <dbReference type="SAM" id="MobiDB-lite"/>
    </source>
</evidence>
<evidence type="ECO:0000256" key="3">
    <source>
        <dbReference type="ARBA" id="ARBA00006256"/>
    </source>
</evidence>
<dbReference type="EMBL" id="CALNXK010000012">
    <property type="protein sequence ID" value="CAH3044636.1"/>
    <property type="molecule type" value="Genomic_DNA"/>
</dbReference>
<comment type="similarity">
    <text evidence="3">Belongs to the RSA3 family.</text>
</comment>
<evidence type="ECO:0000256" key="2">
    <source>
        <dbReference type="ARBA" id="ARBA00004604"/>
    </source>
</evidence>